<comment type="function">
    <text evidence="1">Acts as an adapter for the XPO1/CRM1-mediated export of the 60S ribosomal subunit.</text>
</comment>
<dbReference type="PANTHER" id="PTHR12746:SF2">
    <property type="entry name" value="60S RIBOSOMAL EXPORT PROTEIN NMD3"/>
    <property type="match status" value="1"/>
</dbReference>
<comment type="similarity">
    <text evidence="1">Belongs to the NMD3 family.</text>
</comment>
<dbReference type="OrthoDB" id="203821at2759"/>
<dbReference type="GO" id="GO:0015031">
    <property type="term" value="P:protein transport"/>
    <property type="evidence" value="ECO:0007669"/>
    <property type="project" value="UniProtKB-KW"/>
</dbReference>
<dbReference type="KEGG" id="cput:CONPUDRAFT_159961"/>
<evidence type="ECO:0000259" key="4">
    <source>
        <dbReference type="Pfam" id="PF21193"/>
    </source>
</evidence>
<dbReference type="GO" id="GO:0005634">
    <property type="term" value="C:nucleus"/>
    <property type="evidence" value="ECO:0007669"/>
    <property type="project" value="UniProtKB-SubCell"/>
</dbReference>
<evidence type="ECO:0000313" key="5">
    <source>
        <dbReference type="EMBL" id="EIW74670.1"/>
    </source>
</evidence>
<keyword evidence="1" id="KW-0813">Transport</keyword>
<dbReference type="GO" id="GO:0000055">
    <property type="term" value="P:ribosomal large subunit export from nucleus"/>
    <property type="evidence" value="ECO:0007669"/>
    <property type="project" value="TreeGrafter"/>
</dbReference>
<dbReference type="Pfam" id="PF21193">
    <property type="entry name" value="NMD_SH3"/>
    <property type="match status" value="1"/>
</dbReference>
<protein>
    <recommendedName>
        <fullName evidence="1">60S ribosomal export protein NMD3</fullName>
    </recommendedName>
</protein>
<dbReference type="GO" id="GO:0043023">
    <property type="term" value="F:ribosomal large subunit binding"/>
    <property type="evidence" value="ECO:0007669"/>
    <property type="project" value="InterPro"/>
</dbReference>
<keyword evidence="1" id="KW-0539">Nucleus</keyword>
<dbReference type="Proteomes" id="UP000053558">
    <property type="component" value="Unassembled WGS sequence"/>
</dbReference>
<dbReference type="PANTHER" id="PTHR12746">
    <property type="entry name" value="NONSENSE-MEDIATED MRNA DECAY PROTEIN 3"/>
    <property type="match status" value="1"/>
</dbReference>
<evidence type="ECO:0000256" key="2">
    <source>
        <dbReference type="SAM" id="MobiDB-lite"/>
    </source>
</evidence>
<gene>
    <name evidence="5" type="ORF">CONPUDRAFT_159961</name>
</gene>
<dbReference type="AlphaFoldDB" id="R7SFM5"/>
<evidence type="ECO:0000256" key="1">
    <source>
        <dbReference type="RuleBase" id="RU364108"/>
    </source>
</evidence>
<dbReference type="EMBL" id="JH711591">
    <property type="protein sequence ID" value="EIW74670.1"/>
    <property type="molecule type" value="Genomic_DNA"/>
</dbReference>
<organism evidence="5 6">
    <name type="scientific">Coniophora puteana (strain RWD-64-598)</name>
    <name type="common">Brown rot fungus</name>
    <dbReference type="NCBI Taxonomy" id="741705"/>
    <lineage>
        <taxon>Eukaryota</taxon>
        <taxon>Fungi</taxon>
        <taxon>Dikarya</taxon>
        <taxon>Basidiomycota</taxon>
        <taxon>Agaricomycotina</taxon>
        <taxon>Agaricomycetes</taxon>
        <taxon>Agaricomycetidae</taxon>
        <taxon>Boletales</taxon>
        <taxon>Coniophorineae</taxon>
        <taxon>Coniophoraceae</taxon>
        <taxon>Coniophora</taxon>
    </lineage>
</organism>
<keyword evidence="1" id="KW-0963">Cytoplasm</keyword>
<feature type="region of interest" description="Disordered" evidence="2">
    <location>
        <begin position="223"/>
        <end position="246"/>
    </location>
</feature>
<dbReference type="GeneID" id="19204213"/>
<name>R7SFM5_CONPW</name>
<accession>R7SFM5</accession>
<keyword evidence="1" id="KW-0653">Protein transport</keyword>
<dbReference type="GO" id="GO:0005737">
    <property type="term" value="C:cytoplasm"/>
    <property type="evidence" value="ECO:0007669"/>
    <property type="project" value="UniProtKB-SubCell"/>
</dbReference>
<sequence>MGSLFSSPPAAHATLIHPLSLISLRRVRSLRVLSRTRPTLLICAACIHLPRRPLQHLSFCEHSLSLPQAWTLVQPESQQLLAICLKKLKGFHKVRLTDMHFIWTEPRSKRLKVSPMVQKAVLTNTVMKSKSTEQLLSTDSRSDTANYKFAYSVEIAPICENNLICIPPKQAKQLSNMSPLTICTHISTSLQLTDLATLQNIKVTAVHHHASEVEDFTRELNAQHDFDNSDSGSDSDASIKDLQAPGSGATTEEYAAVLEKTQLALYKYRDRSRHLERAALTPACSESSTPVTSTSSGSVVKRPVRETGLIARKHAVMADMREVPRDFFTCPTPTTLKPLDLVTPARFLHGDDDRVLALHLSVPAQNHEEMRGTAQFARDFDQGMRNGRGHLIHSFRDHGDLIYDMPNHVFKLDSGHERDKDTKLQQLLGAKATAKGKVEYELIPPLLYRDFDSKNPRNVFGSDVVFKALKAIFRGPKAIRTGNSQAIEPFRCSNRLQL</sequence>
<feature type="domain" description="60S ribosomal export protein NMD3 SH3" evidence="4">
    <location>
        <begin position="158"/>
        <end position="204"/>
    </location>
</feature>
<proteinExistence type="inferred from homology"/>
<evidence type="ECO:0000259" key="3">
    <source>
        <dbReference type="Pfam" id="PF04981"/>
    </source>
</evidence>
<dbReference type="InterPro" id="IPR039768">
    <property type="entry name" value="Nmd3"/>
</dbReference>
<comment type="subcellular location">
    <subcellularLocation>
        <location evidence="1">Cytoplasm</location>
    </subcellularLocation>
    <subcellularLocation>
        <location evidence="1">Nucleus</location>
    </subcellularLocation>
</comment>
<dbReference type="InterPro" id="IPR007064">
    <property type="entry name" value="Nmd3_N"/>
</dbReference>
<dbReference type="InterPro" id="IPR048899">
    <property type="entry name" value="NMD_SH3"/>
</dbReference>
<dbReference type="eggNOG" id="KOG2613">
    <property type="taxonomic scope" value="Eukaryota"/>
</dbReference>
<evidence type="ECO:0000313" key="6">
    <source>
        <dbReference type="Proteomes" id="UP000053558"/>
    </source>
</evidence>
<dbReference type="Pfam" id="PF04981">
    <property type="entry name" value="NMD3"/>
    <property type="match status" value="1"/>
</dbReference>
<dbReference type="RefSeq" id="XP_007775266.1">
    <property type="nucleotide sequence ID" value="XM_007777076.1"/>
</dbReference>
<keyword evidence="6" id="KW-1185">Reference proteome</keyword>
<reference evidence="6" key="1">
    <citation type="journal article" date="2012" name="Science">
        <title>The Paleozoic origin of enzymatic lignin decomposition reconstructed from 31 fungal genomes.</title>
        <authorList>
            <person name="Floudas D."/>
            <person name="Binder M."/>
            <person name="Riley R."/>
            <person name="Barry K."/>
            <person name="Blanchette R.A."/>
            <person name="Henrissat B."/>
            <person name="Martinez A.T."/>
            <person name="Otillar R."/>
            <person name="Spatafora J.W."/>
            <person name="Yadav J.S."/>
            <person name="Aerts A."/>
            <person name="Benoit I."/>
            <person name="Boyd A."/>
            <person name="Carlson A."/>
            <person name="Copeland A."/>
            <person name="Coutinho P.M."/>
            <person name="de Vries R.P."/>
            <person name="Ferreira P."/>
            <person name="Findley K."/>
            <person name="Foster B."/>
            <person name="Gaskell J."/>
            <person name="Glotzer D."/>
            <person name="Gorecki P."/>
            <person name="Heitman J."/>
            <person name="Hesse C."/>
            <person name="Hori C."/>
            <person name="Igarashi K."/>
            <person name="Jurgens J.A."/>
            <person name="Kallen N."/>
            <person name="Kersten P."/>
            <person name="Kohler A."/>
            <person name="Kuees U."/>
            <person name="Kumar T.K.A."/>
            <person name="Kuo A."/>
            <person name="LaButti K."/>
            <person name="Larrondo L.F."/>
            <person name="Lindquist E."/>
            <person name="Ling A."/>
            <person name="Lombard V."/>
            <person name="Lucas S."/>
            <person name="Lundell T."/>
            <person name="Martin R."/>
            <person name="McLaughlin D.J."/>
            <person name="Morgenstern I."/>
            <person name="Morin E."/>
            <person name="Murat C."/>
            <person name="Nagy L.G."/>
            <person name="Nolan M."/>
            <person name="Ohm R.A."/>
            <person name="Patyshakuliyeva A."/>
            <person name="Rokas A."/>
            <person name="Ruiz-Duenas F.J."/>
            <person name="Sabat G."/>
            <person name="Salamov A."/>
            <person name="Samejima M."/>
            <person name="Schmutz J."/>
            <person name="Slot J.C."/>
            <person name="St John F."/>
            <person name="Stenlid J."/>
            <person name="Sun H."/>
            <person name="Sun S."/>
            <person name="Syed K."/>
            <person name="Tsang A."/>
            <person name="Wiebenga A."/>
            <person name="Young D."/>
            <person name="Pisabarro A."/>
            <person name="Eastwood D.C."/>
            <person name="Martin F."/>
            <person name="Cullen D."/>
            <person name="Grigoriev I.V."/>
            <person name="Hibbett D.S."/>
        </authorList>
    </citation>
    <scope>NUCLEOTIDE SEQUENCE [LARGE SCALE GENOMIC DNA]</scope>
    <source>
        <strain evidence="6">RWD-64-598 SS2</strain>
    </source>
</reference>
<feature type="domain" description="Nmd3 N-terminal" evidence="3">
    <location>
        <begin position="59"/>
        <end position="128"/>
    </location>
</feature>